<keyword evidence="5 10" id="KW-0812">Transmembrane</keyword>
<comment type="subcellular location">
    <subcellularLocation>
        <location evidence="2 10">Membrane</location>
        <topology evidence="2 10">Multi-pass membrane protein</topology>
    </subcellularLocation>
</comment>
<evidence type="ECO:0000256" key="3">
    <source>
        <dbReference type="ARBA" id="ARBA00009045"/>
    </source>
</evidence>
<feature type="domain" description="Peptidase S54 rhomboid" evidence="12">
    <location>
        <begin position="515"/>
        <end position="669"/>
    </location>
</feature>
<evidence type="ECO:0000259" key="12">
    <source>
        <dbReference type="Pfam" id="PF01694"/>
    </source>
</evidence>
<dbReference type="Gene3D" id="1.20.1540.10">
    <property type="entry name" value="Rhomboid-like"/>
    <property type="match status" value="1"/>
</dbReference>
<dbReference type="InterPro" id="IPR022764">
    <property type="entry name" value="Peptidase_S54_rhomboid_dom"/>
</dbReference>
<reference evidence="13" key="1">
    <citation type="submission" date="2014-09" db="EMBL/GenBank/DDBJ databases">
        <title>Draft genome sequence of an oleaginous Mucoromycotina fungus Mucor ambiguus NBRC6742.</title>
        <authorList>
            <person name="Takeda I."/>
            <person name="Yamane N."/>
            <person name="Morita T."/>
            <person name="Tamano K."/>
            <person name="Machida M."/>
            <person name="Baker S."/>
            <person name="Koike H."/>
        </authorList>
    </citation>
    <scope>NUCLEOTIDE SEQUENCE</scope>
    <source>
        <strain evidence="13">NBRC 6742</strain>
    </source>
</reference>
<dbReference type="OrthoDB" id="2146116at2759"/>
<evidence type="ECO:0000256" key="7">
    <source>
        <dbReference type="ARBA" id="ARBA00022825"/>
    </source>
</evidence>
<feature type="transmembrane region" description="Helical" evidence="10">
    <location>
        <begin position="556"/>
        <end position="574"/>
    </location>
</feature>
<feature type="compositionally biased region" description="Polar residues" evidence="11">
    <location>
        <begin position="222"/>
        <end position="234"/>
    </location>
</feature>
<evidence type="ECO:0000256" key="2">
    <source>
        <dbReference type="ARBA" id="ARBA00004141"/>
    </source>
</evidence>
<feature type="transmembrane region" description="Helical" evidence="10">
    <location>
        <begin position="517"/>
        <end position="535"/>
    </location>
</feature>
<dbReference type="InterPro" id="IPR002610">
    <property type="entry name" value="Peptidase_S54_rhomboid-like"/>
</dbReference>
<keyword evidence="14" id="KW-1185">Reference proteome</keyword>
<evidence type="ECO:0000256" key="6">
    <source>
        <dbReference type="ARBA" id="ARBA00022801"/>
    </source>
</evidence>
<dbReference type="PANTHER" id="PTHR22936:SF69">
    <property type="entry name" value="RHOMBOID-LIKE PROTEIN"/>
    <property type="match status" value="1"/>
</dbReference>
<comment type="caution">
    <text evidence="10">Lacks conserved residue(s) required for the propagation of feature annotation.</text>
</comment>
<evidence type="ECO:0000256" key="11">
    <source>
        <dbReference type="SAM" id="MobiDB-lite"/>
    </source>
</evidence>
<feature type="region of interest" description="Disordered" evidence="11">
    <location>
        <begin position="134"/>
        <end position="201"/>
    </location>
</feature>
<dbReference type="InterPro" id="IPR035952">
    <property type="entry name" value="Rhomboid-like_sf"/>
</dbReference>
<evidence type="ECO:0000256" key="9">
    <source>
        <dbReference type="ARBA" id="ARBA00023136"/>
    </source>
</evidence>
<feature type="transmembrane region" description="Helical" evidence="10">
    <location>
        <begin position="651"/>
        <end position="669"/>
    </location>
</feature>
<evidence type="ECO:0000313" key="14">
    <source>
        <dbReference type="Proteomes" id="UP000053815"/>
    </source>
</evidence>
<evidence type="ECO:0000256" key="5">
    <source>
        <dbReference type="ARBA" id="ARBA00022692"/>
    </source>
</evidence>
<comment type="catalytic activity">
    <reaction evidence="1 10">
        <text>Cleaves type-1 transmembrane domains using a catalytic dyad composed of serine and histidine that are contributed by different transmembrane domains.</text>
        <dbReference type="EC" id="3.4.21.105"/>
    </reaction>
</comment>
<protein>
    <recommendedName>
        <fullName evidence="10">Rhomboid-type serine protease</fullName>
        <ecNumber evidence="10">3.4.21.105</ecNumber>
    </recommendedName>
</protein>
<evidence type="ECO:0000313" key="13">
    <source>
        <dbReference type="EMBL" id="GAN01393.1"/>
    </source>
</evidence>
<feature type="transmembrane region" description="Helical" evidence="10">
    <location>
        <begin position="580"/>
        <end position="600"/>
    </location>
</feature>
<dbReference type="GO" id="GO:0006508">
    <property type="term" value="P:proteolysis"/>
    <property type="evidence" value="ECO:0007669"/>
    <property type="project" value="UniProtKB-KW"/>
</dbReference>
<dbReference type="Pfam" id="PF01694">
    <property type="entry name" value="Rhomboid"/>
    <property type="match status" value="1"/>
</dbReference>
<evidence type="ECO:0000256" key="8">
    <source>
        <dbReference type="ARBA" id="ARBA00022989"/>
    </source>
</evidence>
<dbReference type="Proteomes" id="UP000053815">
    <property type="component" value="Unassembled WGS sequence"/>
</dbReference>
<organism evidence="13">
    <name type="scientific">Mucor ambiguus</name>
    <dbReference type="NCBI Taxonomy" id="91626"/>
    <lineage>
        <taxon>Eukaryota</taxon>
        <taxon>Fungi</taxon>
        <taxon>Fungi incertae sedis</taxon>
        <taxon>Mucoromycota</taxon>
        <taxon>Mucoromycotina</taxon>
        <taxon>Mucoromycetes</taxon>
        <taxon>Mucorales</taxon>
        <taxon>Mucorineae</taxon>
        <taxon>Mucoraceae</taxon>
        <taxon>Mucor</taxon>
    </lineage>
</organism>
<dbReference type="GO" id="GO:0004252">
    <property type="term" value="F:serine-type endopeptidase activity"/>
    <property type="evidence" value="ECO:0007669"/>
    <property type="project" value="InterPro"/>
</dbReference>
<keyword evidence="6 10" id="KW-0378">Hydrolase</keyword>
<keyword evidence="8 10" id="KW-1133">Transmembrane helix</keyword>
<feature type="compositionally biased region" description="Polar residues" evidence="11">
    <location>
        <begin position="134"/>
        <end position="150"/>
    </location>
</feature>
<feature type="transmembrane region" description="Helical" evidence="10">
    <location>
        <begin position="689"/>
        <end position="713"/>
    </location>
</feature>
<dbReference type="STRING" id="91626.A0A0C9MHF1"/>
<gene>
    <name evidence="13" type="ORF">MAM1_0007c00826</name>
</gene>
<evidence type="ECO:0000256" key="10">
    <source>
        <dbReference type="RuleBase" id="RU362115"/>
    </source>
</evidence>
<feature type="transmembrane region" description="Helical" evidence="10">
    <location>
        <begin position="612"/>
        <end position="631"/>
    </location>
</feature>
<dbReference type="PANTHER" id="PTHR22936">
    <property type="entry name" value="RHOMBOID-RELATED"/>
    <property type="match status" value="1"/>
</dbReference>
<dbReference type="EC" id="3.4.21.105" evidence="10"/>
<dbReference type="GO" id="GO:0016020">
    <property type="term" value="C:membrane"/>
    <property type="evidence" value="ECO:0007669"/>
    <property type="project" value="UniProtKB-SubCell"/>
</dbReference>
<evidence type="ECO:0000256" key="4">
    <source>
        <dbReference type="ARBA" id="ARBA00022670"/>
    </source>
</evidence>
<comment type="similarity">
    <text evidence="3 10">Belongs to the peptidase S54 family.</text>
</comment>
<comment type="function">
    <text evidence="10">Serine protease involved in intramembrane proteolysis.</text>
</comment>
<accession>A0A0C9MHF1</accession>
<keyword evidence="7 10" id="KW-0720">Serine protease</keyword>
<dbReference type="AlphaFoldDB" id="A0A0C9MHF1"/>
<sequence length="740" mass="84189">MATIKDKLPQPAFSSPIICPDNKLGYYLHVPPFDHKQDQARLVIASIDKLDQETPKVYQVRPLQSVVEDSPSLFSPSINTSASTLEEMRLAERQMFRQTCPETFDTIESVYNPARNRRYHFNKLKQMMSYYENSNNSAMRDGDNSSTNMDHLQDRHGDRSEQQHSTNTFHSGALIDSPPRHSSKSHYYNAPQDLHCSPPNLKRYDSSKIVRYTLVDKELSHTRSTNSSYHQRLNQYDDDTRPASTNHQQLSGLHHTPPLPSYHPTLHPKLQTSSYYDYWTTSDSSNYSSSRDSKCSSQFYTTDSNYSTMYNQRNQQILKELGYSPNISFGIQNSEQSLDAKKKAEVTFHLRPSKLEEKHARTDNKQTKQLRVPYFTYLSTLVMIAYFAGCLIKNYQLTGAVIQLSPFNVMIGPSAEVSTIDHAAKEHSHHVFAPLPYTQSTTRYTHVLETQVKSKHDNHHLRLTTQAALGAATRPRFNDQHSAGIFVTDTLSYQNPCDLQSVCGGNSFNDPSTPDQGYRFISAIFMHSGIVQLVINMLVHIRLGMQVETKIHSGRYAVIWLVSGVFGYLFGSLFVPDGNVSMGCSVPLMGVMAFLCVDLIRHWHTITHPARVLLCIIIYFGELYFICHVQTSYNSFKVITLAIGLLPGYDNFSHFGGFIGGTLITLAVLPMSQSCVDSKRDKQPDQSMLIWLMRILMLAFIAVLMWILVYLLVNKREQESCHACRYFSCLPFSDLCSPYI</sequence>
<keyword evidence="4 10" id="KW-0645">Protease</keyword>
<proteinExistence type="inferred from homology"/>
<evidence type="ECO:0000256" key="1">
    <source>
        <dbReference type="ARBA" id="ARBA00000156"/>
    </source>
</evidence>
<feature type="compositionally biased region" description="Polar residues" evidence="11">
    <location>
        <begin position="242"/>
        <end position="251"/>
    </location>
</feature>
<feature type="compositionally biased region" description="Basic and acidic residues" evidence="11">
    <location>
        <begin position="151"/>
        <end position="162"/>
    </location>
</feature>
<name>A0A0C9MHF1_9FUNG</name>
<keyword evidence="9 10" id="KW-0472">Membrane</keyword>
<feature type="region of interest" description="Disordered" evidence="11">
    <location>
        <begin position="219"/>
        <end position="267"/>
    </location>
</feature>
<dbReference type="EMBL" id="DF836296">
    <property type="protein sequence ID" value="GAN01393.1"/>
    <property type="molecule type" value="Genomic_DNA"/>
</dbReference>
<dbReference type="SUPFAM" id="SSF144091">
    <property type="entry name" value="Rhomboid-like"/>
    <property type="match status" value="1"/>
</dbReference>